<keyword evidence="5" id="KW-1185">Reference proteome</keyword>
<dbReference type="OrthoDB" id="4314040at2759"/>
<dbReference type="PROSITE" id="PS50048">
    <property type="entry name" value="ZN2_CY6_FUNGAL_2"/>
    <property type="match status" value="1"/>
</dbReference>
<comment type="caution">
    <text evidence="4">The sequence shown here is derived from an EMBL/GenBank/DDBJ whole genome shotgun (WGS) entry which is preliminary data.</text>
</comment>
<dbReference type="Pfam" id="PF00172">
    <property type="entry name" value="Zn_clus"/>
    <property type="match status" value="1"/>
</dbReference>
<dbReference type="Gene3D" id="4.10.240.10">
    <property type="entry name" value="Zn(2)-C6 fungal-type DNA-binding domain"/>
    <property type="match status" value="1"/>
</dbReference>
<dbReference type="SMART" id="SM00066">
    <property type="entry name" value="GAL4"/>
    <property type="match status" value="1"/>
</dbReference>
<dbReference type="PROSITE" id="PS00463">
    <property type="entry name" value="ZN2_CY6_FUNGAL_1"/>
    <property type="match status" value="1"/>
</dbReference>
<dbReference type="InterPro" id="IPR001138">
    <property type="entry name" value="Zn2Cys6_DnaBD"/>
</dbReference>
<dbReference type="Proteomes" id="UP000813444">
    <property type="component" value="Unassembled WGS sequence"/>
</dbReference>
<evidence type="ECO:0000259" key="3">
    <source>
        <dbReference type="PROSITE" id="PS50048"/>
    </source>
</evidence>
<dbReference type="PANTHER" id="PTHR38111:SF11">
    <property type="entry name" value="TRANSCRIPTION FACTOR DOMAIN-CONTAINING PROTEIN-RELATED"/>
    <property type="match status" value="1"/>
</dbReference>
<accession>A0A8K0SS31</accession>
<dbReference type="PANTHER" id="PTHR38111">
    <property type="entry name" value="ZN(2)-C6 FUNGAL-TYPE DOMAIN-CONTAINING PROTEIN-RELATED"/>
    <property type="match status" value="1"/>
</dbReference>
<dbReference type="InterPro" id="IPR036864">
    <property type="entry name" value="Zn2-C6_fun-type_DNA-bd_sf"/>
</dbReference>
<evidence type="ECO:0000313" key="5">
    <source>
        <dbReference type="Proteomes" id="UP000813444"/>
    </source>
</evidence>
<sequence length="487" mass="54775">MVRGPYSRGCGACRQAKKKCDEVKPTCSRCARLMLTCQGVGQPRYRFVISDPGSVQSKSNRARALQAAGRTHITPMPSSSSALVVKAFVYRLDVTDVRYDLATCGAFLRMLPQRLGSNKALEAAVDAFGAAASEFHLKEKSTGLLKKYGHALKTLRLGMENPSDAEVVELCCAIYLIMIMQSWLNNTVDPSTPHEAGLAYLVDILCRRDGLDSFQIQFIAEMCKPVLFASLTANNLDLSPAAWAFLNKLGHTQYTETGPPTEATSYSRPGQDEGPNTLRLEHVRELRQCLNEPETHYRETRYYYYTSQCDLAEFTERLNQILGNPLISESSRARLHRDYVAAITFLLCAIISLNLSMQAFHPEDDLLLGEFSYFIDRLIEMARRGLAFRPFGTWFMPTYLGFGIGAVQDEGVKETMTELLEQYLSVSGCGYRVATAEWWYYKFMKIRLRIGSPRPGDDAEEAERQVARTISFVQCNTAHNYIEATFF</sequence>
<protein>
    <recommendedName>
        <fullName evidence="3">Zn(2)-C6 fungal-type domain-containing protein</fullName>
    </recommendedName>
</protein>
<feature type="region of interest" description="Disordered" evidence="2">
    <location>
        <begin position="256"/>
        <end position="275"/>
    </location>
</feature>
<evidence type="ECO:0000256" key="2">
    <source>
        <dbReference type="SAM" id="MobiDB-lite"/>
    </source>
</evidence>
<feature type="compositionally biased region" description="Polar residues" evidence="2">
    <location>
        <begin position="256"/>
        <end position="268"/>
    </location>
</feature>
<feature type="domain" description="Zn(2)-C6 fungal-type" evidence="3">
    <location>
        <begin position="9"/>
        <end position="37"/>
    </location>
</feature>
<reference evidence="4" key="1">
    <citation type="journal article" date="2021" name="Nat. Commun.">
        <title>Genetic determinants of endophytism in the Arabidopsis root mycobiome.</title>
        <authorList>
            <person name="Mesny F."/>
            <person name="Miyauchi S."/>
            <person name="Thiergart T."/>
            <person name="Pickel B."/>
            <person name="Atanasova L."/>
            <person name="Karlsson M."/>
            <person name="Huettel B."/>
            <person name="Barry K.W."/>
            <person name="Haridas S."/>
            <person name="Chen C."/>
            <person name="Bauer D."/>
            <person name="Andreopoulos W."/>
            <person name="Pangilinan J."/>
            <person name="LaButti K."/>
            <person name="Riley R."/>
            <person name="Lipzen A."/>
            <person name="Clum A."/>
            <person name="Drula E."/>
            <person name="Henrissat B."/>
            <person name="Kohler A."/>
            <person name="Grigoriev I.V."/>
            <person name="Martin F.M."/>
            <person name="Hacquard S."/>
        </authorList>
    </citation>
    <scope>NUCLEOTIDE SEQUENCE</scope>
    <source>
        <strain evidence="4">MPI-CAGE-CH-0235</strain>
    </source>
</reference>
<keyword evidence="1" id="KW-0539">Nucleus</keyword>
<dbReference type="GO" id="GO:0000981">
    <property type="term" value="F:DNA-binding transcription factor activity, RNA polymerase II-specific"/>
    <property type="evidence" value="ECO:0007669"/>
    <property type="project" value="InterPro"/>
</dbReference>
<proteinExistence type="predicted"/>
<dbReference type="EMBL" id="JAGPNK010000006">
    <property type="protein sequence ID" value="KAH7319599.1"/>
    <property type="molecule type" value="Genomic_DNA"/>
</dbReference>
<dbReference type="AlphaFoldDB" id="A0A8K0SS31"/>
<dbReference type="SUPFAM" id="SSF57701">
    <property type="entry name" value="Zn2/Cys6 DNA-binding domain"/>
    <property type="match status" value="1"/>
</dbReference>
<name>A0A8K0SS31_9HYPO</name>
<organism evidence="4 5">
    <name type="scientific">Stachybotrys elegans</name>
    <dbReference type="NCBI Taxonomy" id="80388"/>
    <lineage>
        <taxon>Eukaryota</taxon>
        <taxon>Fungi</taxon>
        <taxon>Dikarya</taxon>
        <taxon>Ascomycota</taxon>
        <taxon>Pezizomycotina</taxon>
        <taxon>Sordariomycetes</taxon>
        <taxon>Hypocreomycetidae</taxon>
        <taxon>Hypocreales</taxon>
        <taxon>Stachybotryaceae</taxon>
        <taxon>Stachybotrys</taxon>
    </lineage>
</organism>
<dbReference type="CDD" id="cd00067">
    <property type="entry name" value="GAL4"/>
    <property type="match status" value="1"/>
</dbReference>
<gene>
    <name evidence="4" type="ORF">B0I35DRAFT_352124</name>
</gene>
<evidence type="ECO:0000256" key="1">
    <source>
        <dbReference type="ARBA" id="ARBA00023242"/>
    </source>
</evidence>
<dbReference type="GO" id="GO:0008270">
    <property type="term" value="F:zinc ion binding"/>
    <property type="evidence" value="ECO:0007669"/>
    <property type="project" value="InterPro"/>
</dbReference>
<evidence type="ECO:0000313" key="4">
    <source>
        <dbReference type="EMBL" id="KAH7319599.1"/>
    </source>
</evidence>
<dbReference type="InterPro" id="IPR053178">
    <property type="entry name" value="Osmoadaptation_assoc"/>
</dbReference>